<accession>A0ABY1UFA5</accession>
<organism evidence="1 2">
    <name type="scientific">Pseudomonas syringae pv. avii</name>
    <dbReference type="NCBI Taxonomy" id="663959"/>
    <lineage>
        <taxon>Bacteria</taxon>
        <taxon>Pseudomonadati</taxon>
        <taxon>Pseudomonadota</taxon>
        <taxon>Gammaproteobacteria</taxon>
        <taxon>Pseudomonadales</taxon>
        <taxon>Pseudomonadaceae</taxon>
        <taxon>Pseudomonas</taxon>
        <taxon>Pseudomonas syringae</taxon>
    </lineage>
</organism>
<proteinExistence type="predicted"/>
<geneLocation type="plasmid" evidence="2">
    <name>pp2</name>
</geneLocation>
<keyword evidence="2" id="KW-1185">Reference proteome</keyword>
<keyword evidence="1" id="KW-0614">Plasmid</keyword>
<evidence type="ECO:0000313" key="1">
    <source>
        <dbReference type="EMBL" id="SOS30646.1"/>
    </source>
</evidence>
<dbReference type="Proteomes" id="UP000239665">
    <property type="component" value="Plasmid PP2"/>
</dbReference>
<name>A0ABY1UFA5_PSESX</name>
<dbReference type="EMBL" id="LT963404">
    <property type="protein sequence ID" value="SOS30646.1"/>
    <property type="molecule type" value="Genomic_DNA"/>
</dbReference>
<evidence type="ECO:0000313" key="2">
    <source>
        <dbReference type="Proteomes" id="UP000239665"/>
    </source>
</evidence>
<reference evidence="1 2" key="1">
    <citation type="submission" date="2017-11" db="EMBL/GenBank/DDBJ databases">
        <authorList>
            <person name="Blom J."/>
        </authorList>
    </citation>
    <scope>NUCLEOTIDE SEQUENCE [LARGE SCALE GENOMIC DNA]</scope>
    <source>
        <strain evidence="1 2">CFBP3846</strain>
        <plasmid evidence="2">pp2</plasmid>
    </source>
</reference>
<sequence length="59" mass="6760">MFDATTNFPAHFVRNTVFGAKRFRELCTARAELSFKAAWRVINPSMYHSAVMACLMLCE</sequence>
<gene>
    <name evidence="1" type="ORF">CFBP3846_P200056</name>
</gene>
<protein>
    <submittedName>
        <fullName evidence="1">Uncharacterized protein</fullName>
    </submittedName>
</protein>